<gene>
    <name evidence="2" type="ORF">LCGC14_2259620</name>
</gene>
<organism evidence="2">
    <name type="scientific">marine sediment metagenome</name>
    <dbReference type="NCBI Taxonomy" id="412755"/>
    <lineage>
        <taxon>unclassified sequences</taxon>
        <taxon>metagenomes</taxon>
        <taxon>ecological metagenomes</taxon>
    </lineage>
</organism>
<name>A0A0F9D030_9ZZZZ</name>
<feature type="region of interest" description="Disordered" evidence="1">
    <location>
        <begin position="178"/>
        <end position="217"/>
    </location>
</feature>
<feature type="non-terminal residue" evidence="2">
    <location>
        <position position="1"/>
    </location>
</feature>
<sequence>HAIPSERIEKIEMLGQAGSMLNLKSLADIAIDNIVIGSAFPKPILLGEIAGVNGSEVSERSYFALLDRDHTELEWFVKQYFKKDIQVRRIFRKVKKYTIDWGIREVFNKSDEAEYRQKRASNAVAIMEFATMDEARKEFGLPPIGGEEGDIIMGMLPYYEFLFNMSMAMAAVEEMGEQNTESQGATSMKQKNASTSKKAASVKDLEKNKRVAPPTRDSIQLLKDSINGVRKTHSVRELCEKWEVYDKTVYKILNWAKRK</sequence>
<accession>A0A0F9D030</accession>
<comment type="caution">
    <text evidence="2">The sequence shown here is derived from an EMBL/GenBank/DDBJ whole genome shotgun (WGS) entry which is preliminary data.</text>
</comment>
<protein>
    <submittedName>
        <fullName evidence="2">Uncharacterized protein</fullName>
    </submittedName>
</protein>
<proteinExistence type="predicted"/>
<reference evidence="2" key="1">
    <citation type="journal article" date="2015" name="Nature">
        <title>Complex archaea that bridge the gap between prokaryotes and eukaryotes.</title>
        <authorList>
            <person name="Spang A."/>
            <person name="Saw J.H."/>
            <person name="Jorgensen S.L."/>
            <person name="Zaremba-Niedzwiedzka K."/>
            <person name="Martijn J."/>
            <person name="Lind A.E."/>
            <person name="van Eijk R."/>
            <person name="Schleper C."/>
            <person name="Guy L."/>
            <person name="Ettema T.J."/>
        </authorList>
    </citation>
    <scope>NUCLEOTIDE SEQUENCE</scope>
</reference>
<dbReference type="EMBL" id="LAZR01030990">
    <property type="protein sequence ID" value="KKL55018.1"/>
    <property type="molecule type" value="Genomic_DNA"/>
</dbReference>
<feature type="compositionally biased region" description="Polar residues" evidence="1">
    <location>
        <begin position="178"/>
        <end position="198"/>
    </location>
</feature>
<evidence type="ECO:0000256" key="1">
    <source>
        <dbReference type="SAM" id="MobiDB-lite"/>
    </source>
</evidence>
<dbReference type="AlphaFoldDB" id="A0A0F9D030"/>
<evidence type="ECO:0000313" key="2">
    <source>
        <dbReference type="EMBL" id="KKL55018.1"/>
    </source>
</evidence>